<evidence type="ECO:0000256" key="11">
    <source>
        <dbReference type="ARBA" id="ARBA00023136"/>
    </source>
</evidence>
<dbReference type="KEGG" id="atq:GH723_06590"/>
<evidence type="ECO:0000256" key="3">
    <source>
        <dbReference type="ARBA" id="ARBA00004632"/>
    </source>
</evidence>
<dbReference type="GO" id="GO:0006631">
    <property type="term" value="P:fatty acid metabolic process"/>
    <property type="evidence" value="ECO:0007669"/>
    <property type="project" value="UniProtKB-KW"/>
</dbReference>
<dbReference type="SUPFAM" id="SSF54637">
    <property type="entry name" value="Thioesterase/thiol ester dehydrase-isomerase"/>
    <property type="match status" value="1"/>
</dbReference>
<dbReference type="PANTHER" id="PTHR12418">
    <property type="entry name" value="ACYL-COENZYME A THIOESTERASE THEM4"/>
    <property type="match status" value="1"/>
</dbReference>
<dbReference type="InterPro" id="IPR006683">
    <property type="entry name" value="Thioestr_dom"/>
</dbReference>
<evidence type="ECO:0000256" key="19">
    <source>
        <dbReference type="ARBA" id="ARBA00047588"/>
    </source>
</evidence>
<evidence type="ECO:0000256" key="6">
    <source>
        <dbReference type="ARBA" id="ARBA00022703"/>
    </source>
</evidence>
<keyword evidence="4" id="KW-1003">Cell membrane</keyword>
<keyword evidence="11" id="KW-0472">Membrane</keyword>
<evidence type="ECO:0000256" key="22">
    <source>
        <dbReference type="ARBA" id="ARBA00048074"/>
    </source>
</evidence>
<keyword evidence="26" id="KW-1185">Reference proteome</keyword>
<evidence type="ECO:0000256" key="16">
    <source>
        <dbReference type="ARBA" id="ARBA00038848"/>
    </source>
</evidence>
<comment type="catalytic activity">
    <reaction evidence="13">
        <text>(5Z,8Z,11Z,14Z)-eicosatetraenoyl-CoA + H2O = (5Z,8Z,11Z,14Z)-eicosatetraenoate + CoA + H(+)</text>
        <dbReference type="Rhea" id="RHEA:40151"/>
        <dbReference type="ChEBI" id="CHEBI:15377"/>
        <dbReference type="ChEBI" id="CHEBI:15378"/>
        <dbReference type="ChEBI" id="CHEBI:32395"/>
        <dbReference type="ChEBI" id="CHEBI:57287"/>
        <dbReference type="ChEBI" id="CHEBI:57368"/>
    </reaction>
    <physiologicalReaction direction="left-to-right" evidence="13">
        <dbReference type="Rhea" id="RHEA:40152"/>
    </physiologicalReaction>
</comment>
<gene>
    <name evidence="25" type="ORF">GH723_06590</name>
</gene>
<sequence>MPDERPPGRTAPPGASGWAAPFITGEADVELTPHRLEKRRLAAAVRRIVDAAISMDLSADEVTSLADRLDAMASELSDRPAAAYEGFAEAATSPWADGFFDRSPVLGEANALAPPIRLEFSPDRIVGRVVFGAAYEGPPSCVHGGWIAAAFDEVLGAAQSISGAGGMTAYLKVDYRAPTPLHEELVFEGELARREGRKIFTTGRVRHGDLVTAEAEALFISIDFSRFAEMRRARGDEVEGTTGDA</sequence>
<dbReference type="CDD" id="cd03443">
    <property type="entry name" value="PaaI_thioesterase"/>
    <property type="match status" value="1"/>
</dbReference>
<dbReference type="EMBL" id="CP045851">
    <property type="protein sequence ID" value="QGG94803.1"/>
    <property type="molecule type" value="Genomic_DNA"/>
</dbReference>
<keyword evidence="6" id="KW-0053">Apoptosis</keyword>
<evidence type="ECO:0000256" key="13">
    <source>
        <dbReference type="ARBA" id="ARBA00035852"/>
    </source>
</evidence>
<comment type="catalytic activity">
    <reaction evidence="20">
        <text>hexadecanoyl-CoA + H2O = hexadecanoate + CoA + H(+)</text>
        <dbReference type="Rhea" id="RHEA:16645"/>
        <dbReference type="ChEBI" id="CHEBI:7896"/>
        <dbReference type="ChEBI" id="CHEBI:15377"/>
        <dbReference type="ChEBI" id="CHEBI:15378"/>
        <dbReference type="ChEBI" id="CHEBI:57287"/>
        <dbReference type="ChEBI" id="CHEBI:57379"/>
        <dbReference type="EC" id="3.1.2.2"/>
    </reaction>
    <physiologicalReaction direction="left-to-right" evidence="20">
        <dbReference type="Rhea" id="RHEA:16646"/>
    </physiologicalReaction>
</comment>
<evidence type="ECO:0000256" key="10">
    <source>
        <dbReference type="ARBA" id="ARBA00023098"/>
    </source>
</evidence>
<keyword evidence="8" id="KW-0276">Fatty acid metabolism</keyword>
<evidence type="ECO:0000256" key="1">
    <source>
        <dbReference type="ARBA" id="ARBA00004170"/>
    </source>
</evidence>
<comment type="catalytic activity">
    <reaction evidence="23">
        <text>tetradecanoyl-CoA + H2O = tetradecanoate + CoA + H(+)</text>
        <dbReference type="Rhea" id="RHEA:40119"/>
        <dbReference type="ChEBI" id="CHEBI:15377"/>
        <dbReference type="ChEBI" id="CHEBI:15378"/>
        <dbReference type="ChEBI" id="CHEBI:30807"/>
        <dbReference type="ChEBI" id="CHEBI:57287"/>
        <dbReference type="ChEBI" id="CHEBI:57385"/>
    </reaction>
    <physiologicalReaction direction="left-to-right" evidence="23">
        <dbReference type="Rhea" id="RHEA:40120"/>
    </physiologicalReaction>
</comment>
<evidence type="ECO:0000256" key="23">
    <source>
        <dbReference type="ARBA" id="ARBA00048180"/>
    </source>
</evidence>
<dbReference type="GO" id="GO:0016020">
    <property type="term" value="C:membrane"/>
    <property type="evidence" value="ECO:0007669"/>
    <property type="project" value="UniProtKB-SubCell"/>
</dbReference>
<keyword evidence="9" id="KW-0809">Transit peptide</keyword>
<dbReference type="PANTHER" id="PTHR12418:SF19">
    <property type="entry name" value="ACYL-COENZYME A THIOESTERASE THEM4"/>
    <property type="match status" value="1"/>
</dbReference>
<evidence type="ECO:0000256" key="14">
    <source>
        <dbReference type="ARBA" id="ARBA00037002"/>
    </source>
</evidence>
<comment type="catalytic activity">
    <reaction evidence="14">
        <text>(9Z)-octadecenoyl-CoA + H2O = (9Z)-octadecenoate + CoA + H(+)</text>
        <dbReference type="Rhea" id="RHEA:40139"/>
        <dbReference type="ChEBI" id="CHEBI:15377"/>
        <dbReference type="ChEBI" id="CHEBI:15378"/>
        <dbReference type="ChEBI" id="CHEBI:30823"/>
        <dbReference type="ChEBI" id="CHEBI:57287"/>
        <dbReference type="ChEBI" id="CHEBI:57387"/>
    </reaction>
    <physiologicalReaction direction="left-to-right" evidence="14">
        <dbReference type="Rhea" id="RHEA:40140"/>
    </physiologicalReaction>
</comment>
<accession>A0A5Q2RGG7</accession>
<evidence type="ECO:0000256" key="2">
    <source>
        <dbReference type="ARBA" id="ARBA00004496"/>
    </source>
</evidence>
<feature type="domain" description="Thioesterase" evidence="24">
    <location>
        <begin position="142"/>
        <end position="211"/>
    </location>
</feature>
<evidence type="ECO:0000259" key="24">
    <source>
        <dbReference type="Pfam" id="PF03061"/>
    </source>
</evidence>
<comment type="catalytic activity">
    <reaction evidence="21">
        <text>decanoyl-CoA + H2O = decanoate + CoA + H(+)</text>
        <dbReference type="Rhea" id="RHEA:40059"/>
        <dbReference type="ChEBI" id="CHEBI:15377"/>
        <dbReference type="ChEBI" id="CHEBI:15378"/>
        <dbReference type="ChEBI" id="CHEBI:27689"/>
        <dbReference type="ChEBI" id="CHEBI:57287"/>
        <dbReference type="ChEBI" id="CHEBI:61430"/>
    </reaction>
    <physiologicalReaction direction="left-to-right" evidence="21">
        <dbReference type="Rhea" id="RHEA:40060"/>
    </physiologicalReaction>
</comment>
<proteinExistence type="inferred from homology"/>
<evidence type="ECO:0000256" key="8">
    <source>
        <dbReference type="ARBA" id="ARBA00022832"/>
    </source>
</evidence>
<organism evidence="25 26">
    <name type="scientific">Actinomarinicola tropica</name>
    <dbReference type="NCBI Taxonomy" id="2789776"/>
    <lineage>
        <taxon>Bacteria</taxon>
        <taxon>Bacillati</taxon>
        <taxon>Actinomycetota</taxon>
        <taxon>Acidimicrobiia</taxon>
        <taxon>Acidimicrobiales</taxon>
        <taxon>Iamiaceae</taxon>
        <taxon>Actinomarinicola</taxon>
    </lineage>
</organism>
<evidence type="ECO:0000256" key="9">
    <source>
        <dbReference type="ARBA" id="ARBA00022946"/>
    </source>
</evidence>
<dbReference type="Proteomes" id="UP000334019">
    <property type="component" value="Chromosome"/>
</dbReference>
<evidence type="ECO:0000256" key="4">
    <source>
        <dbReference type="ARBA" id="ARBA00022475"/>
    </source>
</evidence>
<evidence type="ECO:0000256" key="5">
    <source>
        <dbReference type="ARBA" id="ARBA00022490"/>
    </source>
</evidence>
<dbReference type="GO" id="GO:0005737">
    <property type="term" value="C:cytoplasm"/>
    <property type="evidence" value="ECO:0007669"/>
    <property type="project" value="UniProtKB-SubCell"/>
</dbReference>
<evidence type="ECO:0000256" key="7">
    <source>
        <dbReference type="ARBA" id="ARBA00022801"/>
    </source>
</evidence>
<dbReference type="InterPro" id="IPR052365">
    <property type="entry name" value="THEM4/THEM5_acyl-CoA_thioest"/>
</dbReference>
<dbReference type="Pfam" id="PF03061">
    <property type="entry name" value="4HBT"/>
    <property type="match status" value="1"/>
</dbReference>
<keyword evidence="5" id="KW-0963">Cytoplasm</keyword>
<evidence type="ECO:0000256" key="20">
    <source>
        <dbReference type="ARBA" id="ARBA00047734"/>
    </source>
</evidence>
<keyword evidence="10" id="KW-0443">Lipid metabolism</keyword>
<evidence type="ECO:0000256" key="12">
    <source>
        <dbReference type="ARBA" id="ARBA00023273"/>
    </source>
</evidence>
<name>A0A5Q2RGG7_9ACTN</name>
<evidence type="ECO:0000256" key="21">
    <source>
        <dbReference type="ARBA" id="ARBA00047969"/>
    </source>
</evidence>
<evidence type="ECO:0000313" key="25">
    <source>
        <dbReference type="EMBL" id="QGG94803.1"/>
    </source>
</evidence>
<dbReference type="EC" id="3.1.2.2" evidence="16"/>
<keyword evidence="12" id="KW-0966">Cell projection</keyword>
<dbReference type="RefSeq" id="WP_153758911.1">
    <property type="nucleotide sequence ID" value="NZ_CP045851.1"/>
</dbReference>
<dbReference type="InterPro" id="IPR029069">
    <property type="entry name" value="HotDog_dom_sf"/>
</dbReference>
<comment type="catalytic activity">
    <reaction evidence="19">
        <text>octanoyl-CoA + H2O = octanoate + CoA + H(+)</text>
        <dbReference type="Rhea" id="RHEA:30143"/>
        <dbReference type="ChEBI" id="CHEBI:15377"/>
        <dbReference type="ChEBI" id="CHEBI:15378"/>
        <dbReference type="ChEBI" id="CHEBI:25646"/>
        <dbReference type="ChEBI" id="CHEBI:57287"/>
        <dbReference type="ChEBI" id="CHEBI:57386"/>
    </reaction>
    <physiologicalReaction direction="left-to-right" evidence="19">
        <dbReference type="Rhea" id="RHEA:30144"/>
    </physiologicalReaction>
</comment>
<keyword evidence="7" id="KW-0378">Hydrolase</keyword>
<dbReference type="AlphaFoldDB" id="A0A5Q2RGG7"/>
<evidence type="ECO:0000313" key="26">
    <source>
        <dbReference type="Proteomes" id="UP000334019"/>
    </source>
</evidence>
<comment type="similarity">
    <text evidence="15">Belongs to the THEM4/THEM5 thioesterase family.</text>
</comment>
<evidence type="ECO:0000256" key="15">
    <source>
        <dbReference type="ARBA" id="ARBA00038456"/>
    </source>
</evidence>
<dbReference type="Gene3D" id="3.10.129.10">
    <property type="entry name" value="Hotdog Thioesterase"/>
    <property type="match status" value="1"/>
</dbReference>
<comment type="subcellular location">
    <subcellularLocation>
        <location evidence="3">Cell projection</location>
        <location evidence="3">Ruffle membrane</location>
    </subcellularLocation>
    <subcellularLocation>
        <location evidence="2">Cytoplasm</location>
    </subcellularLocation>
    <subcellularLocation>
        <location evidence="1">Membrane</location>
        <topology evidence="1">Peripheral membrane protein</topology>
    </subcellularLocation>
</comment>
<reference evidence="25 26" key="1">
    <citation type="submission" date="2019-11" db="EMBL/GenBank/DDBJ databases">
        <authorList>
            <person name="He Y."/>
        </authorList>
    </citation>
    <scope>NUCLEOTIDE SEQUENCE [LARGE SCALE GENOMIC DNA]</scope>
    <source>
        <strain evidence="25 26">SCSIO 58843</strain>
    </source>
</reference>
<dbReference type="GO" id="GO:0016787">
    <property type="term" value="F:hydrolase activity"/>
    <property type="evidence" value="ECO:0007669"/>
    <property type="project" value="UniProtKB-KW"/>
</dbReference>
<evidence type="ECO:0000256" key="17">
    <source>
        <dbReference type="ARBA" id="ARBA00040123"/>
    </source>
</evidence>
<protein>
    <recommendedName>
        <fullName evidence="17">Acyl-coenzyme A thioesterase THEM4</fullName>
        <ecNumber evidence="16">3.1.2.2</ecNumber>
    </recommendedName>
    <alternativeName>
        <fullName evidence="18">Thioesterase superfamily member 4</fullName>
    </alternativeName>
</protein>
<evidence type="ECO:0000256" key="18">
    <source>
        <dbReference type="ARBA" id="ARBA00043210"/>
    </source>
</evidence>
<comment type="catalytic activity">
    <reaction evidence="22">
        <text>dodecanoyl-CoA + H2O = dodecanoate + CoA + H(+)</text>
        <dbReference type="Rhea" id="RHEA:30135"/>
        <dbReference type="ChEBI" id="CHEBI:15377"/>
        <dbReference type="ChEBI" id="CHEBI:15378"/>
        <dbReference type="ChEBI" id="CHEBI:18262"/>
        <dbReference type="ChEBI" id="CHEBI:57287"/>
        <dbReference type="ChEBI" id="CHEBI:57375"/>
    </reaction>
    <physiologicalReaction direction="left-to-right" evidence="22">
        <dbReference type="Rhea" id="RHEA:30136"/>
    </physiologicalReaction>
</comment>